<evidence type="ECO:0000313" key="1">
    <source>
        <dbReference type="EMBL" id="EDS00979.1"/>
    </source>
</evidence>
<reference evidence="1" key="2">
    <citation type="submission" date="2014-06" db="EMBL/GenBank/DDBJ databases">
        <title>Draft genome sequence of Eubacterium siraeum (DSM 15702).</title>
        <authorList>
            <person name="Sudarsanam P."/>
            <person name="Ley R."/>
            <person name="Guruge J."/>
            <person name="Turnbaugh P.J."/>
            <person name="Mahowald M."/>
            <person name="Liep D."/>
            <person name="Gordon J."/>
        </authorList>
    </citation>
    <scope>NUCLEOTIDE SEQUENCE</scope>
    <source>
        <strain evidence="1">DSM 15702</strain>
    </source>
</reference>
<name>B0MMR8_9FIRM</name>
<dbReference type="EMBL" id="ABCA03000043">
    <property type="protein sequence ID" value="EDS00979.1"/>
    <property type="molecule type" value="Genomic_DNA"/>
</dbReference>
<proteinExistence type="predicted"/>
<protein>
    <submittedName>
        <fullName evidence="1">Uncharacterized protein</fullName>
    </submittedName>
</protein>
<dbReference type="Proteomes" id="UP000005326">
    <property type="component" value="Unassembled WGS sequence"/>
</dbReference>
<sequence>MDSAVFKRVSKAVSPLAPLCKGELLLQCEAPPTIEGLLTEVSEKQKGCGRKAIPPVVARIFSGDSTSPLTRDGHGCPKLNAQSFARMRNQQSVHMARMWCEARDVLLRRLWGLKGWWAIPQSCDR</sequence>
<reference evidence="1" key="1">
    <citation type="submission" date="2007-10" db="EMBL/GenBank/DDBJ databases">
        <authorList>
            <person name="Fulton L."/>
            <person name="Clifton S."/>
            <person name="Fulton B."/>
            <person name="Xu J."/>
            <person name="Minx P."/>
            <person name="Pepin K.H."/>
            <person name="Johnson M."/>
            <person name="Thiruvilangam P."/>
            <person name="Bhonagiri V."/>
            <person name="Nash W.E."/>
            <person name="Mardis E.R."/>
            <person name="Wilson R.K."/>
        </authorList>
    </citation>
    <scope>NUCLEOTIDE SEQUENCE [LARGE SCALE GENOMIC DNA]</scope>
    <source>
        <strain evidence="1">DSM 15702</strain>
    </source>
</reference>
<evidence type="ECO:0000313" key="2">
    <source>
        <dbReference type="Proteomes" id="UP000005326"/>
    </source>
</evidence>
<dbReference type="AlphaFoldDB" id="B0MMR8"/>
<accession>B0MMR8</accession>
<gene>
    <name evidence="1" type="ORF">EUBSIR_01075</name>
</gene>
<comment type="caution">
    <text evidence="1">The sequence shown here is derived from an EMBL/GenBank/DDBJ whole genome shotgun (WGS) entry which is preliminary data.</text>
</comment>
<keyword evidence="2" id="KW-1185">Reference proteome</keyword>
<organism evidence="1 2">
    <name type="scientific">[Eubacterium] siraeum DSM 15702</name>
    <dbReference type="NCBI Taxonomy" id="428128"/>
    <lineage>
        <taxon>Bacteria</taxon>
        <taxon>Bacillati</taxon>
        <taxon>Bacillota</taxon>
        <taxon>Clostridia</taxon>
        <taxon>Eubacteriales</taxon>
        <taxon>Oscillospiraceae</taxon>
        <taxon>Oscillospiraceae incertae sedis</taxon>
    </lineage>
</organism>